<reference evidence="2 3" key="1">
    <citation type="submission" date="2020-08" db="EMBL/GenBank/DDBJ databases">
        <title>Genome public.</title>
        <authorList>
            <person name="Liu C."/>
            <person name="Sun Q."/>
        </authorList>
    </citation>
    <scope>NUCLEOTIDE SEQUENCE [LARGE SCALE GENOMIC DNA]</scope>
    <source>
        <strain evidence="2 3">BX0805</strain>
    </source>
</reference>
<dbReference type="SUPFAM" id="SSF55594">
    <property type="entry name" value="HPr-like"/>
    <property type="match status" value="1"/>
</dbReference>
<proteinExistence type="predicted"/>
<dbReference type="Proteomes" id="UP000621540">
    <property type="component" value="Unassembled WGS sequence"/>
</dbReference>
<accession>A0ABR7ID58</accession>
<protein>
    <submittedName>
        <fullName evidence="2">HPr family phosphocarrier protein</fullName>
    </submittedName>
</protein>
<name>A0ABR7ID58_9FIRM</name>
<comment type="caution">
    <text evidence="2">The sequence shown here is derived from an EMBL/GenBank/DDBJ whole genome shotgun (WGS) entry which is preliminary data.</text>
</comment>
<evidence type="ECO:0000259" key="1">
    <source>
        <dbReference type="Pfam" id="PF00381"/>
    </source>
</evidence>
<dbReference type="RefSeq" id="WP_147619471.1">
    <property type="nucleotide sequence ID" value="NZ_JACOQH010000012.1"/>
</dbReference>
<evidence type="ECO:0000313" key="3">
    <source>
        <dbReference type="Proteomes" id="UP000621540"/>
    </source>
</evidence>
<organism evidence="2 3">
    <name type="scientific">Roseburia yibonii</name>
    <dbReference type="NCBI Taxonomy" id="2763063"/>
    <lineage>
        <taxon>Bacteria</taxon>
        <taxon>Bacillati</taxon>
        <taxon>Bacillota</taxon>
        <taxon>Clostridia</taxon>
        <taxon>Lachnospirales</taxon>
        <taxon>Lachnospiraceae</taxon>
        <taxon>Roseburia</taxon>
    </lineage>
</organism>
<evidence type="ECO:0000313" key="2">
    <source>
        <dbReference type="EMBL" id="MBC5754863.1"/>
    </source>
</evidence>
<dbReference type="Gene3D" id="3.30.1340.10">
    <property type="entry name" value="HPr-like"/>
    <property type="match status" value="1"/>
</dbReference>
<dbReference type="EMBL" id="JACOQH010000012">
    <property type="protein sequence ID" value="MBC5754863.1"/>
    <property type="molecule type" value="Genomic_DNA"/>
</dbReference>
<dbReference type="InterPro" id="IPR035895">
    <property type="entry name" value="HPr-like_sf"/>
</dbReference>
<dbReference type="Pfam" id="PF00381">
    <property type="entry name" value="PTS-HPr"/>
    <property type="match status" value="1"/>
</dbReference>
<feature type="domain" description="HPr" evidence="1">
    <location>
        <begin position="15"/>
        <end position="63"/>
    </location>
</feature>
<keyword evidence="3" id="KW-1185">Reference proteome</keyword>
<gene>
    <name evidence="2" type="ORF">H8Z76_12780</name>
</gene>
<dbReference type="InterPro" id="IPR000032">
    <property type="entry name" value="HPr-like"/>
</dbReference>
<sequence>MLEQKIKLADREDVSVFVKAADKCDFDIDISYGRILIDAKSFLGVLGLGFSRELTVTCGGRDENFENVLRKYAVA</sequence>